<evidence type="ECO:0000313" key="3">
    <source>
        <dbReference type="Proteomes" id="UP000248924"/>
    </source>
</evidence>
<keyword evidence="3" id="KW-1185">Reference proteome</keyword>
<sequence length="120" mass="11700">MANTGREPARDVVGVAAPRPAADHAVRRGDRLAAGRSGGGGCPGRVRRPGRAGAAATPCGGGGGPGAPGAVGPTVRPGRRSAGRAAGDGGGRGVGSRPPVHGGHRWARRATPERRAPRGS</sequence>
<feature type="region of interest" description="Disordered" evidence="1">
    <location>
        <begin position="1"/>
        <end position="120"/>
    </location>
</feature>
<evidence type="ECO:0000313" key="2">
    <source>
        <dbReference type="EMBL" id="PZG13067.1"/>
    </source>
</evidence>
<feature type="compositionally biased region" description="Gly residues" evidence="1">
    <location>
        <begin position="59"/>
        <end position="69"/>
    </location>
</feature>
<name>A0A2W2EUL5_9ACTN</name>
<comment type="caution">
    <text evidence="2">The sequence shown here is derived from an EMBL/GenBank/DDBJ whole genome shotgun (WGS) entry which is preliminary data.</text>
</comment>
<accession>A0A2W2EUL5</accession>
<dbReference type="AlphaFoldDB" id="A0A2W2EUL5"/>
<dbReference type="Proteomes" id="UP000248924">
    <property type="component" value="Unassembled WGS sequence"/>
</dbReference>
<reference evidence="2 3" key="1">
    <citation type="submission" date="2018-01" db="EMBL/GenBank/DDBJ databases">
        <title>Draft genome sequence of Jishengella sp. NA12.</title>
        <authorList>
            <person name="Sahin N."/>
            <person name="Ay H."/>
            <person name="Saygin H."/>
        </authorList>
    </citation>
    <scope>NUCLEOTIDE SEQUENCE [LARGE SCALE GENOMIC DNA]</scope>
    <source>
        <strain evidence="2 3">NA12</strain>
    </source>
</reference>
<evidence type="ECO:0000256" key="1">
    <source>
        <dbReference type="SAM" id="MobiDB-lite"/>
    </source>
</evidence>
<dbReference type="EMBL" id="POTY01000189">
    <property type="protein sequence ID" value="PZG13067.1"/>
    <property type="molecule type" value="Genomic_DNA"/>
</dbReference>
<gene>
    <name evidence="2" type="ORF">C1I95_24490</name>
</gene>
<feature type="compositionally biased region" description="Basic and acidic residues" evidence="1">
    <location>
        <begin position="110"/>
        <end position="120"/>
    </location>
</feature>
<feature type="compositionally biased region" description="Basic and acidic residues" evidence="1">
    <location>
        <begin position="21"/>
        <end position="33"/>
    </location>
</feature>
<protein>
    <submittedName>
        <fullName evidence="2">Uncharacterized protein</fullName>
    </submittedName>
</protein>
<organism evidence="2 3">
    <name type="scientific">Micromonospora craterilacus</name>
    <dbReference type="NCBI Taxonomy" id="1655439"/>
    <lineage>
        <taxon>Bacteria</taxon>
        <taxon>Bacillati</taxon>
        <taxon>Actinomycetota</taxon>
        <taxon>Actinomycetes</taxon>
        <taxon>Micromonosporales</taxon>
        <taxon>Micromonosporaceae</taxon>
        <taxon>Micromonospora</taxon>
    </lineage>
</organism>
<proteinExistence type="predicted"/>